<name>A0AAW2F696_9HYME</name>
<gene>
    <name evidence="1" type="ORF">PUN28_013035</name>
</gene>
<protein>
    <recommendedName>
        <fullName evidence="3">Ribosomal protein L2</fullName>
    </recommendedName>
</protein>
<comment type="caution">
    <text evidence="1">The sequence shown here is derived from an EMBL/GenBank/DDBJ whole genome shotgun (WGS) entry which is preliminary data.</text>
</comment>
<reference evidence="1 2" key="1">
    <citation type="submission" date="2023-03" db="EMBL/GenBank/DDBJ databases">
        <title>High recombination rates correlate with genetic variation in Cardiocondyla obscurior ants.</title>
        <authorList>
            <person name="Errbii M."/>
        </authorList>
    </citation>
    <scope>NUCLEOTIDE SEQUENCE [LARGE SCALE GENOMIC DNA]</scope>
    <source>
        <strain evidence="1">Alpha-2009</strain>
        <tissue evidence="1">Whole body</tissue>
    </source>
</reference>
<evidence type="ECO:0000313" key="2">
    <source>
        <dbReference type="Proteomes" id="UP001430953"/>
    </source>
</evidence>
<evidence type="ECO:0000313" key="1">
    <source>
        <dbReference type="EMBL" id="KAL0111546.1"/>
    </source>
</evidence>
<dbReference type="EMBL" id="JADYXP020000013">
    <property type="protein sequence ID" value="KAL0111546.1"/>
    <property type="molecule type" value="Genomic_DNA"/>
</dbReference>
<keyword evidence="2" id="KW-1185">Reference proteome</keyword>
<dbReference type="Proteomes" id="UP001430953">
    <property type="component" value="Unassembled WGS sequence"/>
</dbReference>
<dbReference type="AlphaFoldDB" id="A0AAW2F696"/>
<evidence type="ECO:0008006" key="3">
    <source>
        <dbReference type="Google" id="ProtNLM"/>
    </source>
</evidence>
<proteinExistence type="predicted"/>
<sequence length="141" mass="15758">MYRFLTKEREKEREREKKGVEVILPLELRLVRLTRISPPSGIYSTSLLNIRNILSGCARFANSVVCPGTHGITHGNTYPPKAPDAASGEMIVRGNATSSIATGDKGTIGKRRTSLRGYVSRSWAVMRQRARGLDKRNYPRD</sequence>
<organism evidence="1 2">
    <name type="scientific">Cardiocondyla obscurior</name>
    <dbReference type="NCBI Taxonomy" id="286306"/>
    <lineage>
        <taxon>Eukaryota</taxon>
        <taxon>Metazoa</taxon>
        <taxon>Ecdysozoa</taxon>
        <taxon>Arthropoda</taxon>
        <taxon>Hexapoda</taxon>
        <taxon>Insecta</taxon>
        <taxon>Pterygota</taxon>
        <taxon>Neoptera</taxon>
        <taxon>Endopterygota</taxon>
        <taxon>Hymenoptera</taxon>
        <taxon>Apocrita</taxon>
        <taxon>Aculeata</taxon>
        <taxon>Formicoidea</taxon>
        <taxon>Formicidae</taxon>
        <taxon>Myrmicinae</taxon>
        <taxon>Cardiocondyla</taxon>
    </lineage>
</organism>
<accession>A0AAW2F696</accession>